<evidence type="ECO:0000256" key="2">
    <source>
        <dbReference type="SAM" id="Phobius"/>
    </source>
</evidence>
<accession>A0A9D7SXL8</accession>
<evidence type="ECO:0000313" key="4">
    <source>
        <dbReference type="Proteomes" id="UP000808337"/>
    </source>
</evidence>
<dbReference type="Gene3D" id="1.25.40.10">
    <property type="entry name" value="Tetratricopeptide repeat domain"/>
    <property type="match status" value="1"/>
</dbReference>
<sequence length="263" mass="28840">MKNKEQAFYIIGAIALLALLYWGFDTKPSSQKVLEKSRALSGEVFDLNSIKDTAKKGLSKEDLEFAEALESQVQYASDDSTKVEILKQISANWFKLGKPVLAGIYAKEVADKVRSAESWGMAGTTFAAALKQSDLSEKDRTLARDQAVDAFEHAISLDPKAVDYRVNQALCYIEIPDATQPMKGVQMLAGLATNYPESSLPFYHLARLAVQTGQYDRAEGRIEQALKLAPDDPRIACLAVDIYKAVNKPEKAEALAGICAKSK</sequence>
<keyword evidence="2" id="KW-1133">Transmembrane helix</keyword>
<dbReference type="SUPFAM" id="SSF48452">
    <property type="entry name" value="TPR-like"/>
    <property type="match status" value="1"/>
</dbReference>
<dbReference type="AlphaFoldDB" id="A0A9D7SXL8"/>
<dbReference type="Pfam" id="PF14559">
    <property type="entry name" value="TPR_19"/>
    <property type="match status" value="1"/>
</dbReference>
<evidence type="ECO:0000313" key="3">
    <source>
        <dbReference type="EMBL" id="MBK9982714.1"/>
    </source>
</evidence>
<dbReference type="InterPro" id="IPR019734">
    <property type="entry name" value="TPR_rpt"/>
</dbReference>
<proteinExistence type="predicted"/>
<gene>
    <name evidence="3" type="ORF">IPP15_09875</name>
</gene>
<dbReference type="InterPro" id="IPR011990">
    <property type="entry name" value="TPR-like_helical_dom_sf"/>
</dbReference>
<protein>
    <submittedName>
        <fullName evidence="3">Tetratricopeptide repeat protein</fullName>
    </submittedName>
</protein>
<organism evidence="3 4">
    <name type="scientific">Candidatus Opimibacter skivensis</name>
    <dbReference type="NCBI Taxonomy" id="2982028"/>
    <lineage>
        <taxon>Bacteria</taxon>
        <taxon>Pseudomonadati</taxon>
        <taxon>Bacteroidota</taxon>
        <taxon>Saprospiria</taxon>
        <taxon>Saprospirales</taxon>
        <taxon>Saprospiraceae</taxon>
        <taxon>Candidatus Opimibacter</taxon>
    </lineage>
</organism>
<dbReference type="Proteomes" id="UP000808337">
    <property type="component" value="Unassembled WGS sequence"/>
</dbReference>
<keyword evidence="1" id="KW-0802">TPR repeat</keyword>
<dbReference type="EMBL" id="JADKGY010000006">
    <property type="protein sequence ID" value="MBK9982714.1"/>
    <property type="molecule type" value="Genomic_DNA"/>
</dbReference>
<feature type="transmembrane region" description="Helical" evidence="2">
    <location>
        <begin position="7"/>
        <end position="24"/>
    </location>
</feature>
<keyword evidence="2" id="KW-0812">Transmembrane</keyword>
<dbReference type="PROSITE" id="PS50005">
    <property type="entry name" value="TPR"/>
    <property type="match status" value="1"/>
</dbReference>
<evidence type="ECO:0000256" key="1">
    <source>
        <dbReference type="PROSITE-ProRule" id="PRU00339"/>
    </source>
</evidence>
<name>A0A9D7SXL8_9BACT</name>
<reference evidence="3 4" key="1">
    <citation type="submission" date="2020-10" db="EMBL/GenBank/DDBJ databases">
        <title>Connecting structure to function with the recovery of over 1000 high-quality activated sludge metagenome-assembled genomes encoding full-length rRNA genes using long-read sequencing.</title>
        <authorList>
            <person name="Singleton C.M."/>
            <person name="Petriglieri F."/>
            <person name="Kristensen J.M."/>
            <person name="Kirkegaard R.H."/>
            <person name="Michaelsen T.Y."/>
            <person name="Andersen M.H."/>
            <person name="Karst S.M."/>
            <person name="Dueholm M.S."/>
            <person name="Nielsen P.H."/>
            <person name="Albertsen M."/>
        </authorList>
    </citation>
    <scope>NUCLEOTIDE SEQUENCE [LARGE SCALE GENOMIC DNA]</scope>
    <source>
        <strain evidence="3">Ribe_18-Q3-R11-54_MAXAC.273</strain>
    </source>
</reference>
<comment type="caution">
    <text evidence="3">The sequence shown here is derived from an EMBL/GenBank/DDBJ whole genome shotgun (WGS) entry which is preliminary data.</text>
</comment>
<feature type="repeat" description="TPR" evidence="1">
    <location>
        <begin position="199"/>
        <end position="232"/>
    </location>
</feature>
<keyword evidence="2" id="KW-0472">Membrane</keyword>